<dbReference type="STRING" id="564137.SAMN04488238_102250"/>
<dbReference type="Proteomes" id="UP000198539">
    <property type="component" value="Unassembled WGS sequence"/>
</dbReference>
<dbReference type="EMBL" id="FNOM01000002">
    <property type="protein sequence ID" value="SDW50033.1"/>
    <property type="molecule type" value="Genomic_DNA"/>
</dbReference>
<feature type="chain" id="PRO_5011569863" evidence="2">
    <location>
        <begin position="26"/>
        <end position="209"/>
    </location>
</feature>
<feature type="compositionally biased region" description="Low complexity" evidence="1">
    <location>
        <begin position="28"/>
        <end position="38"/>
    </location>
</feature>
<dbReference type="Pfam" id="PF06776">
    <property type="entry name" value="IalB"/>
    <property type="match status" value="1"/>
</dbReference>
<dbReference type="OrthoDB" id="9797912at2"/>
<keyword evidence="2" id="KW-0732">Signal</keyword>
<dbReference type="Gene3D" id="2.60.40.1880">
    <property type="entry name" value="Invasion associated locus B (IalB) protein"/>
    <property type="match status" value="1"/>
</dbReference>
<evidence type="ECO:0000256" key="2">
    <source>
        <dbReference type="SAM" id="SignalP"/>
    </source>
</evidence>
<evidence type="ECO:0000256" key="1">
    <source>
        <dbReference type="SAM" id="MobiDB-lite"/>
    </source>
</evidence>
<proteinExistence type="predicted"/>
<keyword evidence="4" id="KW-1185">Reference proteome</keyword>
<organism evidence="3 4">
    <name type="scientific">Roseicitreum antarcticum</name>
    <dbReference type="NCBI Taxonomy" id="564137"/>
    <lineage>
        <taxon>Bacteria</taxon>
        <taxon>Pseudomonadati</taxon>
        <taxon>Pseudomonadota</taxon>
        <taxon>Alphaproteobacteria</taxon>
        <taxon>Rhodobacterales</taxon>
        <taxon>Paracoccaceae</taxon>
        <taxon>Roseicitreum</taxon>
    </lineage>
</organism>
<name>A0A1H2U1D6_9RHOB</name>
<dbReference type="AlphaFoldDB" id="A0A1H2U1D6"/>
<dbReference type="RefSeq" id="WP_092885828.1">
    <property type="nucleotide sequence ID" value="NZ_CP061498.1"/>
</dbReference>
<feature type="region of interest" description="Disordered" evidence="1">
    <location>
        <begin position="28"/>
        <end position="61"/>
    </location>
</feature>
<evidence type="ECO:0000313" key="4">
    <source>
        <dbReference type="Proteomes" id="UP000198539"/>
    </source>
</evidence>
<protein>
    <submittedName>
        <fullName evidence="3">Invasion protein IalB, involved in pathogenesis</fullName>
    </submittedName>
</protein>
<evidence type="ECO:0000313" key="3">
    <source>
        <dbReference type="EMBL" id="SDW50033.1"/>
    </source>
</evidence>
<gene>
    <name evidence="3" type="ORF">SAMN04488238_102250</name>
</gene>
<dbReference type="InterPro" id="IPR038696">
    <property type="entry name" value="IalB_sf"/>
</dbReference>
<feature type="signal peptide" evidence="2">
    <location>
        <begin position="1"/>
        <end position="25"/>
    </location>
</feature>
<sequence>MKSISLLPLAMIVALALPLAAPLGAQETTPAAPATNEPEPGPSPNTLSLGEDLDAAEGPGTSYAGEVFNDWELVCFRDPDGEDPCQMYQLLRDQDGNSVAEISLFPLEDAGEAVAGATIVTPLETLLTAQLTMRVDDGANKRYPFTWCGVSGCVARVGFTAPEIEAFRRGGAATISIVPVAAPDQTVDLNMSLAGFTAAYSAAEASVAE</sequence>
<reference evidence="3 4" key="1">
    <citation type="submission" date="2016-10" db="EMBL/GenBank/DDBJ databases">
        <authorList>
            <person name="de Groot N.N."/>
        </authorList>
    </citation>
    <scope>NUCLEOTIDE SEQUENCE [LARGE SCALE GENOMIC DNA]</scope>
    <source>
        <strain evidence="3 4">CGMCC 1.8894</strain>
    </source>
</reference>
<dbReference type="InterPro" id="IPR010642">
    <property type="entry name" value="Invasion_prot_B"/>
</dbReference>
<accession>A0A1H2U1D6</accession>